<name>A0A1T4MNH6_9BACT</name>
<evidence type="ECO:0000256" key="2">
    <source>
        <dbReference type="ARBA" id="ARBA00022692"/>
    </source>
</evidence>
<dbReference type="Pfam" id="PF00902">
    <property type="entry name" value="TatC"/>
    <property type="match status" value="1"/>
</dbReference>
<evidence type="ECO:0000256" key="4">
    <source>
        <dbReference type="ARBA" id="ARBA00023136"/>
    </source>
</evidence>
<comment type="subcellular location">
    <subcellularLocation>
        <location evidence="5">Cell membrane</location>
        <topology evidence="5">Multi-pass membrane protein</topology>
    </subcellularLocation>
    <subcellularLocation>
        <location evidence="1">Membrane</location>
        <topology evidence="1">Multi-pass membrane protein</topology>
    </subcellularLocation>
</comment>
<evidence type="ECO:0000256" key="6">
    <source>
        <dbReference type="SAM" id="MobiDB-lite"/>
    </source>
</evidence>
<dbReference type="HAMAP" id="MF_00902">
    <property type="entry name" value="TatC"/>
    <property type="match status" value="1"/>
</dbReference>
<feature type="region of interest" description="Disordered" evidence="6">
    <location>
        <begin position="233"/>
        <end position="263"/>
    </location>
</feature>
<keyword evidence="5" id="KW-0813">Transport</keyword>
<dbReference type="GO" id="GO:0065002">
    <property type="term" value="P:intracellular protein transmembrane transport"/>
    <property type="evidence" value="ECO:0007669"/>
    <property type="project" value="TreeGrafter"/>
</dbReference>
<dbReference type="NCBIfam" id="TIGR00945">
    <property type="entry name" value="tatC"/>
    <property type="match status" value="1"/>
</dbReference>
<feature type="compositionally biased region" description="Basic and acidic residues" evidence="6">
    <location>
        <begin position="244"/>
        <end position="263"/>
    </location>
</feature>
<accession>A0A1T4MNH6</accession>
<keyword evidence="5" id="KW-0653">Protein transport</keyword>
<dbReference type="GO" id="GO:0043953">
    <property type="term" value="P:protein transport by the Tat complex"/>
    <property type="evidence" value="ECO:0007669"/>
    <property type="project" value="UniProtKB-UniRule"/>
</dbReference>
<evidence type="ECO:0000313" key="7">
    <source>
        <dbReference type="EMBL" id="SJZ68366.1"/>
    </source>
</evidence>
<gene>
    <name evidence="5" type="primary">tatC</name>
    <name evidence="7" type="ORF">SAMN02745108_01319</name>
</gene>
<feature type="transmembrane region" description="Helical" evidence="5">
    <location>
        <begin position="47"/>
        <end position="69"/>
    </location>
</feature>
<dbReference type="STRING" id="28122.SAMN02745108_01319"/>
<comment type="similarity">
    <text evidence="5">Belongs to the TatC family.</text>
</comment>
<evidence type="ECO:0000256" key="5">
    <source>
        <dbReference type="HAMAP-Rule" id="MF_00902"/>
    </source>
</evidence>
<protein>
    <recommendedName>
        <fullName evidence="5">Sec-independent protein translocase protein TatC</fullName>
    </recommendedName>
</protein>
<keyword evidence="3 5" id="KW-1133">Transmembrane helix</keyword>
<comment type="function">
    <text evidence="5">Part of the twin-arginine translocation (Tat) system that transports large folded proteins containing a characteristic twin-arginine motif in their signal peptide across membranes.</text>
</comment>
<dbReference type="GO" id="GO:0033281">
    <property type="term" value="C:TAT protein transport complex"/>
    <property type="evidence" value="ECO:0007669"/>
    <property type="project" value="UniProtKB-UniRule"/>
</dbReference>
<feature type="transmembrane region" description="Helical" evidence="5">
    <location>
        <begin position="134"/>
        <end position="161"/>
    </location>
</feature>
<dbReference type="InterPro" id="IPR002033">
    <property type="entry name" value="TatC"/>
</dbReference>
<feature type="transmembrane region" description="Helical" evidence="5">
    <location>
        <begin position="173"/>
        <end position="190"/>
    </location>
</feature>
<keyword evidence="5" id="KW-0811">Translocation</keyword>
<evidence type="ECO:0000256" key="3">
    <source>
        <dbReference type="ARBA" id="ARBA00022989"/>
    </source>
</evidence>
<sequence>MLIHSFIALGIGFIPMFFAAPYALDFLSERIIVDTHATLHYFSPMKVFLLQLKLAALLDVVICFPFIAWEIWKFILPALYDDERKFLRGLVWLSSSLFVIGVVFFLTLCFPLILKFGVSFSTESLQPVFGVSNIVTLGIWLSLAFGVMFQFPILTYALVRWGFFSYESVQKKRPFIIILILILAALLTPPDIVSQLMLGTPTYLLFEAGLFFARKYRNAPTMKEQRDARDIASFDVFAPNGGSKKIEESEKAKEADNRQGGEK</sequence>
<dbReference type="AlphaFoldDB" id="A0A1T4MNH6"/>
<dbReference type="GO" id="GO:0009977">
    <property type="term" value="F:proton motive force dependent protein transmembrane transporter activity"/>
    <property type="evidence" value="ECO:0007669"/>
    <property type="project" value="TreeGrafter"/>
</dbReference>
<organism evidence="7 8">
    <name type="scientific">Fibrobacter intestinalis</name>
    <dbReference type="NCBI Taxonomy" id="28122"/>
    <lineage>
        <taxon>Bacteria</taxon>
        <taxon>Pseudomonadati</taxon>
        <taxon>Fibrobacterota</taxon>
        <taxon>Fibrobacteria</taxon>
        <taxon>Fibrobacterales</taxon>
        <taxon>Fibrobacteraceae</taxon>
        <taxon>Fibrobacter</taxon>
    </lineage>
</organism>
<reference evidence="7 8" key="1">
    <citation type="submission" date="2017-02" db="EMBL/GenBank/DDBJ databases">
        <authorList>
            <person name="Peterson S.W."/>
        </authorList>
    </citation>
    <scope>NUCLEOTIDE SEQUENCE [LARGE SCALE GENOMIC DNA]</scope>
    <source>
        <strain evidence="7 8">ATCC 43854</strain>
    </source>
</reference>
<keyword evidence="5" id="KW-1003">Cell membrane</keyword>
<dbReference type="Proteomes" id="UP000190449">
    <property type="component" value="Unassembled WGS sequence"/>
</dbReference>
<feature type="transmembrane region" description="Helical" evidence="5">
    <location>
        <begin position="196"/>
        <end position="213"/>
    </location>
</feature>
<dbReference type="PANTHER" id="PTHR30371">
    <property type="entry name" value="SEC-INDEPENDENT PROTEIN TRANSLOCASE PROTEIN TATC"/>
    <property type="match status" value="1"/>
</dbReference>
<proteinExistence type="inferred from homology"/>
<feature type="transmembrane region" description="Helical" evidence="5">
    <location>
        <begin position="7"/>
        <end position="27"/>
    </location>
</feature>
<dbReference type="PRINTS" id="PR01840">
    <property type="entry name" value="TATCFAMILY"/>
</dbReference>
<keyword evidence="2 5" id="KW-0812">Transmembrane</keyword>
<evidence type="ECO:0000256" key="1">
    <source>
        <dbReference type="ARBA" id="ARBA00004141"/>
    </source>
</evidence>
<dbReference type="PANTHER" id="PTHR30371:SF0">
    <property type="entry name" value="SEC-INDEPENDENT PROTEIN TRANSLOCASE PROTEIN TATC, CHLOROPLASTIC-RELATED"/>
    <property type="match status" value="1"/>
</dbReference>
<evidence type="ECO:0000313" key="8">
    <source>
        <dbReference type="Proteomes" id="UP000190449"/>
    </source>
</evidence>
<feature type="transmembrane region" description="Helical" evidence="5">
    <location>
        <begin position="90"/>
        <end position="114"/>
    </location>
</feature>
<dbReference type="EMBL" id="FUWU01000019">
    <property type="protein sequence ID" value="SJZ68366.1"/>
    <property type="molecule type" value="Genomic_DNA"/>
</dbReference>
<comment type="subunit">
    <text evidence="5">Forms a complex with TatA.</text>
</comment>
<keyword evidence="4 5" id="KW-0472">Membrane</keyword>